<proteinExistence type="predicted"/>
<dbReference type="Pfam" id="PF00071">
    <property type="entry name" value="Ras"/>
    <property type="match status" value="1"/>
</dbReference>
<protein>
    <recommendedName>
        <fullName evidence="4">Small GTP-binding protein</fullName>
    </recommendedName>
</protein>
<dbReference type="SUPFAM" id="SSF52540">
    <property type="entry name" value="P-loop containing nucleoside triphosphate hydrolases"/>
    <property type="match status" value="1"/>
</dbReference>
<evidence type="ECO:0000313" key="2">
    <source>
        <dbReference type="EMBL" id="KAK8847937.1"/>
    </source>
</evidence>
<name>A0ABR2HK81_9EUKA</name>
<accession>A0ABR2HK81</accession>
<gene>
    <name evidence="2" type="ORF">M9Y10_018986</name>
</gene>
<dbReference type="NCBIfam" id="TIGR00231">
    <property type="entry name" value="small_GTP"/>
    <property type="match status" value="1"/>
</dbReference>
<dbReference type="PROSITE" id="PS51421">
    <property type="entry name" value="RAS"/>
    <property type="match status" value="1"/>
</dbReference>
<dbReference type="PRINTS" id="PR00449">
    <property type="entry name" value="RASTRNSFRMNG"/>
</dbReference>
<dbReference type="SMART" id="SM00176">
    <property type="entry name" value="RAN"/>
    <property type="match status" value="1"/>
</dbReference>
<dbReference type="SMART" id="SM00174">
    <property type="entry name" value="RHO"/>
    <property type="match status" value="1"/>
</dbReference>
<dbReference type="Proteomes" id="UP001470230">
    <property type="component" value="Unassembled WGS sequence"/>
</dbReference>
<dbReference type="EMBL" id="JAPFFF010000027">
    <property type="protein sequence ID" value="KAK8847937.1"/>
    <property type="molecule type" value="Genomic_DNA"/>
</dbReference>
<dbReference type="CDD" id="cd00154">
    <property type="entry name" value="Rab"/>
    <property type="match status" value="1"/>
</dbReference>
<dbReference type="PANTHER" id="PTHR47978">
    <property type="match status" value="1"/>
</dbReference>
<sequence>MNGLPGQTLDLSYKVPLVGDSSVGKTSIVSRFNDKRYTDNIQTTVGVSNVQLSINVDNQKVDMAIWDTAGQEKFLSLVPLYTRHSDCLIIVFDMSNSTSFNGVEAWYQRTREELDLKCPVVLCGNKIDLPTSVDKEEVELWAESHDCSLCFTSAKDGTGIDQLFQTVGKLLLNKKSTVSEEFGSCPNLEAAQKKKGCC</sequence>
<dbReference type="InterPro" id="IPR001806">
    <property type="entry name" value="Small_GTPase"/>
</dbReference>
<dbReference type="SMART" id="SM00175">
    <property type="entry name" value="RAB"/>
    <property type="match status" value="1"/>
</dbReference>
<keyword evidence="1" id="KW-0547">Nucleotide-binding</keyword>
<evidence type="ECO:0000256" key="1">
    <source>
        <dbReference type="ARBA" id="ARBA00022741"/>
    </source>
</evidence>
<evidence type="ECO:0008006" key="4">
    <source>
        <dbReference type="Google" id="ProtNLM"/>
    </source>
</evidence>
<dbReference type="Gene3D" id="3.40.50.300">
    <property type="entry name" value="P-loop containing nucleotide triphosphate hydrolases"/>
    <property type="match status" value="1"/>
</dbReference>
<keyword evidence="3" id="KW-1185">Reference proteome</keyword>
<dbReference type="PROSITE" id="PS51419">
    <property type="entry name" value="RAB"/>
    <property type="match status" value="1"/>
</dbReference>
<dbReference type="SMART" id="SM00173">
    <property type="entry name" value="RAS"/>
    <property type="match status" value="1"/>
</dbReference>
<reference evidence="2 3" key="1">
    <citation type="submission" date="2024-04" db="EMBL/GenBank/DDBJ databases">
        <title>Tritrichomonas musculus Genome.</title>
        <authorList>
            <person name="Alves-Ferreira E."/>
            <person name="Grigg M."/>
            <person name="Lorenzi H."/>
            <person name="Galac M."/>
        </authorList>
    </citation>
    <scope>NUCLEOTIDE SEQUENCE [LARGE SCALE GENOMIC DNA]</scope>
    <source>
        <strain evidence="2 3">EAF2021</strain>
    </source>
</reference>
<evidence type="ECO:0000313" key="3">
    <source>
        <dbReference type="Proteomes" id="UP001470230"/>
    </source>
</evidence>
<dbReference type="InterPro" id="IPR027417">
    <property type="entry name" value="P-loop_NTPase"/>
</dbReference>
<comment type="caution">
    <text evidence="2">The sequence shown here is derived from an EMBL/GenBank/DDBJ whole genome shotgun (WGS) entry which is preliminary data.</text>
</comment>
<organism evidence="2 3">
    <name type="scientific">Tritrichomonas musculus</name>
    <dbReference type="NCBI Taxonomy" id="1915356"/>
    <lineage>
        <taxon>Eukaryota</taxon>
        <taxon>Metamonada</taxon>
        <taxon>Parabasalia</taxon>
        <taxon>Tritrichomonadida</taxon>
        <taxon>Tritrichomonadidae</taxon>
        <taxon>Tritrichomonas</taxon>
    </lineage>
</organism>
<dbReference type="InterPro" id="IPR005225">
    <property type="entry name" value="Small_GTP-bd"/>
</dbReference>